<comment type="similarity">
    <text evidence="2">Belongs to the class-I pyridine nucleotide-disulfide oxidoreductase family.</text>
</comment>
<evidence type="ECO:0000313" key="9">
    <source>
        <dbReference type="Proteomes" id="UP000469523"/>
    </source>
</evidence>
<dbReference type="EMBL" id="VUNQ01000010">
    <property type="protein sequence ID" value="MSU01062.1"/>
    <property type="molecule type" value="Genomic_DNA"/>
</dbReference>
<comment type="cofactor">
    <cofactor evidence="1">
        <name>FAD</name>
        <dbReference type="ChEBI" id="CHEBI:57692"/>
    </cofactor>
</comment>
<keyword evidence="9" id="KW-1185">Reference proteome</keyword>
<evidence type="ECO:0000256" key="5">
    <source>
        <dbReference type="ARBA" id="ARBA00023027"/>
    </source>
</evidence>
<keyword evidence="4" id="KW-0274">FAD</keyword>
<dbReference type="PRINTS" id="PR00411">
    <property type="entry name" value="PNDRDTASEI"/>
</dbReference>
<dbReference type="InterPro" id="IPR016156">
    <property type="entry name" value="FAD/NAD-linked_Rdtase_dimer_sf"/>
</dbReference>
<protein>
    <submittedName>
        <fullName evidence="8">NAD(P)/FAD-dependent oxidoreductase</fullName>
    </submittedName>
</protein>
<dbReference type="PRINTS" id="PR00368">
    <property type="entry name" value="FADPNR"/>
</dbReference>
<dbReference type="InterPro" id="IPR023753">
    <property type="entry name" value="FAD/NAD-binding_dom"/>
</dbReference>
<dbReference type="GO" id="GO:0006103">
    <property type="term" value="P:2-oxoglutarate metabolic process"/>
    <property type="evidence" value="ECO:0007669"/>
    <property type="project" value="TreeGrafter"/>
</dbReference>
<organism evidence="8 9">
    <name type="scientific">Tissierella pigra</name>
    <dbReference type="NCBI Taxonomy" id="2607614"/>
    <lineage>
        <taxon>Bacteria</taxon>
        <taxon>Bacillati</taxon>
        <taxon>Bacillota</taxon>
        <taxon>Tissierellia</taxon>
        <taxon>Tissierellales</taxon>
        <taxon>Tissierellaceae</taxon>
        <taxon>Tissierella</taxon>
    </lineage>
</organism>
<name>A0A6N7XJV4_9FIRM</name>
<evidence type="ECO:0000256" key="3">
    <source>
        <dbReference type="ARBA" id="ARBA00022630"/>
    </source>
</evidence>
<sequence>MVNKKYDVVIIGGGIGGYYSAMALKKGGKTVALVEKNSLGGTALRWGALPVKKALDSFKGIKDKYNETKNIRENLINKWNEDLSILDSKIKEDLINENIDIYIGNGKFIDSKRFTVEDEILDAQYFIIATGTEPHSIKEIPIDGVNIITHKEAIDLTHIPKSITILGGNVEGIEFAALYAELGVDVIVIEKEDGILSGNDGDLVEPIETHLISKGVKIIKGIGAKSAKVSKGAVETLLEDGTIISTEKALVTFMRKPNFPLGIENTNIKTNENNIIVYENLLTDEQNIFAIGDINGILGMAHVAIQQGLSVADYILNGIPVDTSYYILPRAVFTLPEMAGVGKQELELKEDGISYKIGIALFKDSWRGWAKNIDCGFVKVILDEENKILGLWMIGENVSEYIGLIGSVIKDGKTADDLLSNLIIHPSLGESIREALLQGKNRR</sequence>
<evidence type="ECO:0000256" key="2">
    <source>
        <dbReference type="ARBA" id="ARBA00007532"/>
    </source>
</evidence>
<accession>A0A6N7XJV4</accession>
<evidence type="ECO:0000259" key="6">
    <source>
        <dbReference type="Pfam" id="PF02852"/>
    </source>
</evidence>
<evidence type="ECO:0000313" key="8">
    <source>
        <dbReference type="EMBL" id="MSU01062.1"/>
    </source>
</evidence>
<dbReference type="SUPFAM" id="SSF55424">
    <property type="entry name" value="FAD/NAD-linked reductases, dimerisation (C-terminal) domain"/>
    <property type="match status" value="1"/>
</dbReference>
<dbReference type="Gene3D" id="3.50.50.60">
    <property type="entry name" value="FAD/NAD(P)-binding domain"/>
    <property type="match status" value="2"/>
</dbReference>
<dbReference type="Pfam" id="PF02852">
    <property type="entry name" value="Pyr_redox_dim"/>
    <property type="match status" value="1"/>
</dbReference>
<dbReference type="Proteomes" id="UP000469523">
    <property type="component" value="Unassembled WGS sequence"/>
</dbReference>
<proteinExistence type="inferred from homology"/>
<keyword evidence="3" id="KW-0285">Flavoprotein</keyword>
<dbReference type="AlphaFoldDB" id="A0A6N7XJV4"/>
<comment type="caution">
    <text evidence="8">The sequence shown here is derived from an EMBL/GenBank/DDBJ whole genome shotgun (WGS) entry which is preliminary data.</text>
</comment>
<dbReference type="Pfam" id="PF07992">
    <property type="entry name" value="Pyr_redox_2"/>
    <property type="match status" value="1"/>
</dbReference>
<dbReference type="InterPro" id="IPR004099">
    <property type="entry name" value="Pyr_nucl-diS_OxRdtase_dimer"/>
</dbReference>
<dbReference type="PANTHER" id="PTHR22912">
    <property type="entry name" value="DISULFIDE OXIDOREDUCTASE"/>
    <property type="match status" value="1"/>
</dbReference>
<dbReference type="SUPFAM" id="SSF51905">
    <property type="entry name" value="FAD/NAD(P)-binding domain"/>
    <property type="match status" value="1"/>
</dbReference>
<gene>
    <name evidence="8" type="ORF">FYJ83_06225</name>
</gene>
<evidence type="ECO:0000256" key="1">
    <source>
        <dbReference type="ARBA" id="ARBA00001974"/>
    </source>
</evidence>
<dbReference type="InterPro" id="IPR050151">
    <property type="entry name" value="Class-I_Pyr_Nuc-Dis_Oxidored"/>
</dbReference>
<feature type="domain" description="FAD/NAD(P)-binding" evidence="7">
    <location>
        <begin position="6"/>
        <end position="308"/>
    </location>
</feature>
<keyword evidence="5" id="KW-0520">NAD</keyword>
<dbReference type="InterPro" id="IPR036188">
    <property type="entry name" value="FAD/NAD-bd_sf"/>
</dbReference>
<reference evidence="8 9" key="1">
    <citation type="submission" date="2019-09" db="EMBL/GenBank/DDBJ databases">
        <title>In-depth cultivation of the pig gut microbiome towards novel bacterial diversity and tailored functional studies.</title>
        <authorList>
            <person name="Wylensek D."/>
            <person name="Hitch T.C.A."/>
            <person name="Clavel T."/>
        </authorList>
    </citation>
    <scope>NUCLEOTIDE SEQUENCE [LARGE SCALE GENOMIC DNA]</scope>
    <source>
        <strain evidence="8 9">WCA3-693-APC-4?</strain>
    </source>
</reference>
<dbReference type="PANTHER" id="PTHR22912:SF151">
    <property type="entry name" value="DIHYDROLIPOYL DEHYDROGENASE, MITOCHONDRIAL"/>
    <property type="match status" value="1"/>
</dbReference>
<dbReference type="Gene3D" id="3.30.390.30">
    <property type="match status" value="1"/>
</dbReference>
<feature type="domain" description="Pyridine nucleotide-disulphide oxidoreductase dimerisation" evidence="6">
    <location>
        <begin position="329"/>
        <end position="435"/>
    </location>
</feature>
<evidence type="ECO:0000256" key="4">
    <source>
        <dbReference type="ARBA" id="ARBA00022827"/>
    </source>
</evidence>
<dbReference type="GO" id="GO:0050660">
    <property type="term" value="F:flavin adenine dinucleotide binding"/>
    <property type="evidence" value="ECO:0007669"/>
    <property type="project" value="TreeGrafter"/>
</dbReference>
<evidence type="ECO:0000259" key="7">
    <source>
        <dbReference type="Pfam" id="PF07992"/>
    </source>
</evidence>
<dbReference type="GO" id="GO:0004148">
    <property type="term" value="F:dihydrolipoyl dehydrogenase (NADH) activity"/>
    <property type="evidence" value="ECO:0007669"/>
    <property type="project" value="TreeGrafter"/>
</dbReference>